<keyword evidence="7" id="KW-0010">Activator</keyword>
<dbReference type="CDD" id="cd18925">
    <property type="entry name" value="bHLHzip_TFEC"/>
    <property type="match status" value="1"/>
</dbReference>
<name>A0ABI7W1Z7_FELCA</name>
<dbReference type="SUPFAM" id="SSF47459">
    <property type="entry name" value="HLH, helix-loop-helix DNA-binding domain"/>
    <property type="match status" value="1"/>
</dbReference>
<reference evidence="13" key="3">
    <citation type="submission" date="2025-09" db="UniProtKB">
        <authorList>
            <consortium name="Ensembl"/>
        </authorList>
    </citation>
    <scope>IDENTIFICATION</scope>
    <source>
        <strain evidence="13">breed Abyssinian</strain>
    </source>
</reference>
<evidence type="ECO:0000256" key="4">
    <source>
        <dbReference type="ARBA" id="ARBA00022491"/>
    </source>
</evidence>
<dbReference type="InterPro" id="IPR011598">
    <property type="entry name" value="bHLH_dom"/>
</dbReference>
<protein>
    <recommendedName>
        <fullName evidence="3">Transcription factor EC</fullName>
    </recommendedName>
</protein>
<dbReference type="Proteomes" id="UP000823872">
    <property type="component" value="Chromosome A2"/>
</dbReference>
<sequence length="407" mass="45968">MLQALTGLQFQQKEQLGEKERRLQLSQESRAQRTQFHMQFSCKPMFQRLFSVRPEISSSQLPSFSKVSAHLESPAKSQLQKVQRQVKPFMTLDYQIVNQTLKRSQPPTPSSALLLQHGHPSPESDTGLTGNPLTKLLTLGKEDDNVEWHLSGSILDVYSGDQGISPVNMGLTSASCPSSLPMKREITETDTRALAKERQKKDNHNLIERRRRYNINYRIKELGTLIPKSNDPDTRWNKGTILKASVEYIKWLQKEQQRARELEHRQKKLEQANRRLLLRIQELEIQARAHGLPALASLGTVDLGAHVTKQQTHLEQNSVDYCQQLTLSQGTSPELCDQAMAFSDPLSHFTDLSFSASLKEEQRLNDMLLDDTVSPFGTDPLLSATSPAVSKESSRRSSLSSDDGDEL</sequence>
<keyword evidence="5" id="KW-0805">Transcription regulation</keyword>
<feature type="domain" description="BHLH" evidence="12">
    <location>
        <begin position="199"/>
        <end position="252"/>
    </location>
</feature>
<dbReference type="PROSITE" id="PS50888">
    <property type="entry name" value="BHLH"/>
    <property type="match status" value="1"/>
</dbReference>
<comment type="similarity">
    <text evidence="2">Belongs to the MiT/TFE family.</text>
</comment>
<feature type="region of interest" description="Disordered" evidence="11">
    <location>
        <begin position="379"/>
        <end position="407"/>
    </location>
</feature>
<evidence type="ECO:0000256" key="1">
    <source>
        <dbReference type="ARBA" id="ARBA00004123"/>
    </source>
</evidence>
<evidence type="ECO:0000256" key="5">
    <source>
        <dbReference type="ARBA" id="ARBA00023015"/>
    </source>
</evidence>
<evidence type="ECO:0000256" key="10">
    <source>
        <dbReference type="SAM" id="Coils"/>
    </source>
</evidence>
<dbReference type="Pfam" id="PF11851">
    <property type="entry name" value="DUF3371"/>
    <property type="match status" value="1"/>
</dbReference>
<accession>A0ABI7W1Z7</accession>
<reference evidence="13" key="2">
    <citation type="submission" date="2025-08" db="UniProtKB">
        <authorList>
            <consortium name="Ensembl"/>
        </authorList>
    </citation>
    <scope>IDENTIFICATION</scope>
    <source>
        <strain evidence="13">breed Abyssinian</strain>
    </source>
</reference>
<keyword evidence="14" id="KW-1185">Reference proteome</keyword>
<dbReference type="Ensembl" id="ENSFCTT00005006551.1">
    <property type="protein sequence ID" value="ENSFCTP00005004201.1"/>
    <property type="gene ID" value="ENSFCTG00005002447.1"/>
</dbReference>
<keyword evidence="4" id="KW-0678">Repressor</keyword>
<evidence type="ECO:0000256" key="6">
    <source>
        <dbReference type="ARBA" id="ARBA00023125"/>
    </source>
</evidence>
<dbReference type="PANTHER" id="PTHR45776:SF1">
    <property type="entry name" value="TRANSCRIPTION FACTOR EC"/>
    <property type="match status" value="1"/>
</dbReference>
<evidence type="ECO:0000313" key="14">
    <source>
        <dbReference type="Proteomes" id="UP000823872"/>
    </source>
</evidence>
<proteinExistence type="inferred from homology"/>
<keyword evidence="6" id="KW-0238">DNA-binding</keyword>
<keyword evidence="10" id="KW-0175">Coiled coil</keyword>
<evidence type="ECO:0000256" key="7">
    <source>
        <dbReference type="ARBA" id="ARBA00023159"/>
    </source>
</evidence>
<evidence type="ECO:0000259" key="12">
    <source>
        <dbReference type="PROSITE" id="PS50888"/>
    </source>
</evidence>
<keyword evidence="8" id="KW-0804">Transcription</keyword>
<dbReference type="InterPro" id="IPR021802">
    <property type="entry name" value="MiT/TFE_C"/>
</dbReference>
<dbReference type="RefSeq" id="XP_019681292.1">
    <property type="nucleotide sequence ID" value="XM_019825733.2"/>
</dbReference>
<keyword evidence="9" id="KW-0539">Nucleus</keyword>
<evidence type="ECO:0000256" key="11">
    <source>
        <dbReference type="SAM" id="MobiDB-lite"/>
    </source>
</evidence>
<gene>
    <name evidence="13" type="primary">TFEC</name>
</gene>
<dbReference type="GeneID" id="101085109"/>
<organism evidence="13 14">
    <name type="scientific">Felis catus</name>
    <name type="common">Cat</name>
    <name type="synonym">Felis silvestris catus</name>
    <dbReference type="NCBI Taxonomy" id="9685"/>
    <lineage>
        <taxon>Eukaryota</taxon>
        <taxon>Metazoa</taxon>
        <taxon>Chordata</taxon>
        <taxon>Craniata</taxon>
        <taxon>Vertebrata</taxon>
        <taxon>Euteleostomi</taxon>
        <taxon>Mammalia</taxon>
        <taxon>Eutheria</taxon>
        <taxon>Laurasiatheria</taxon>
        <taxon>Carnivora</taxon>
        <taxon>Feliformia</taxon>
        <taxon>Felidae</taxon>
        <taxon>Felinae</taxon>
        <taxon>Felis</taxon>
    </lineage>
</organism>
<evidence type="ECO:0000313" key="13">
    <source>
        <dbReference type="Ensembl" id="ENSFCTP00005004201.1"/>
    </source>
</evidence>
<evidence type="ECO:0000256" key="2">
    <source>
        <dbReference type="ARBA" id="ARBA00008289"/>
    </source>
</evidence>
<feature type="compositionally biased region" description="Polar residues" evidence="11">
    <location>
        <begin position="102"/>
        <end position="113"/>
    </location>
</feature>
<comment type="subcellular location">
    <subcellularLocation>
        <location evidence="1">Nucleus</location>
    </subcellularLocation>
</comment>
<dbReference type="SMART" id="SM00353">
    <property type="entry name" value="HLH"/>
    <property type="match status" value="1"/>
</dbReference>
<dbReference type="PANTHER" id="PTHR45776">
    <property type="entry name" value="MIP04163P"/>
    <property type="match status" value="1"/>
</dbReference>
<dbReference type="Gene3D" id="4.10.280.10">
    <property type="entry name" value="Helix-loop-helix DNA-binding domain"/>
    <property type="match status" value="1"/>
</dbReference>
<feature type="compositionally biased region" description="Low complexity" evidence="11">
    <location>
        <begin position="386"/>
        <end position="401"/>
    </location>
</feature>
<reference evidence="13 14" key="1">
    <citation type="submission" date="2021-02" db="EMBL/GenBank/DDBJ databases">
        <title>Safari Cat Assemblies.</title>
        <authorList>
            <person name="Bredemeyer K.R."/>
            <person name="Murphy W.J."/>
        </authorList>
    </citation>
    <scope>NUCLEOTIDE SEQUENCE [LARGE SCALE GENOMIC DNA]</scope>
</reference>
<dbReference type="Pfam" id="PF00010">
    <property type="entry name" value="HLH"/>
    <property type="match status" value="1"/>
</dbReference>
<evidence type="ECO:0000256" key="9">
    <source>
        <dbReference type="ARBA" id="ARBA00023242"/>
    </source>
</evidence>
<evidence type="ECO:0000256" key="8">
    <source>
        <dbReference type="ARBA" id="ARBA00023163"/>
    </source>
</evidence>
<dbReference type="GeneTree" id="ENSGT00940000159404"/>
<dbReference type="InterPro" id="IPR036638">
    <property type="entry name" value="HLH_DNA-bd_sf"/>
</dbReference>
<feature type="coiled-coil region" evidence="10">
    <location>
        <begin position="252"/>
        <end position="286"/>
    </location>
</feature>
<evidence type="ECO:0000256" key="3">
    <source>
        <dbReference type="ARBA" id="ARBA00019430"/>
    </source>
</evidence>
<feature type="region of interest" description="Disordered" evidence="11">
    <location>
        <begin position="102"/>
        <end position="131"/>
    </location>
</feature>